<evidence type="ECO:0000313" key="1">
    <source>
        <dbReference type="EMBL" id="ENV23807.1"/>
    </source>
</evidence>
<dbReference type="RefSeq" id="WP_004826968.1">
    <property type="nucleotide sequence ID" value="NZ_KB849462.1"/>
</dbReference>
<dbReference type="HOGENOM" id="CLU_1610121_0_0_6"/>
<dbReference type="AlphaFoldDB" id="N8XGZ5"/>
<gene>
    <name evidence="1" type="ORF">F963_00114</name>
</gene>
<dbReference type="EMBL" id="APPK01000004">
    <property type="protein sequence ID" value="ENV23807.1"/>
    <property type="molecule type" value="Genomic_DNA"/>
</dbReference>
<accession>N8XGZ5</accession>
<name>N8XGZ5_ACIBZ</name>
<organism evidence="1 2">
    <name type="scientific">Acinetobacter bereziniae NIPH 3</name>
    <dbReference type="NCBI Taxonomy" id="1217651"/>
    <lineage>
        <taxon>Bacteria</taxon>
        <taxon>Pseudomonadati</taxon>
        <taxon>Pseudomonadota</taxon>
        <taxon>Gammaproteobacteria</taxon>
        <taxon>Moraxellales</taxon>
        <taxon>Moraxellaceae</taxon>
        <taxon>Acinetobacter</taxon>
    </lineage>
</organism>
<protein>
    <recommendedName>
        <fullName evidence="3">Transcription elongation factor GreA/GreB C-terminal domain-containing protein</fullName>
    </recommendedName>
</protein>
<dbReference type="Proteomes" id="UP000013270">
    <property type="component" value="Unassembled WGS sequence"/>
</dbReference>
<dbReference type="PATRIC" id="fig|1217651.3.peg.111"/>
<evidence type="ECO:0008006" key="3">
    <source>
        <dbReference type="Google" id="ProtNLM"/>
    </source>
</evidence>
<evidence type="ECO:0000313" key="2">
    <source>
        <dbReference type="Proteomes" id="UP000013270"/>
    </source>
</evidence>
<reference evidence="1 2" key="1">
    <citation type="submission" date="2013-02" db="EMBL/GenBank/DDBJ databases">
        <title>The Genome Sequence of Acinetobacter bereziniae NIPH 3.</title>
        <authorList>
            <consortium name="The Broad Institute Genome Sequencing Platform"/>
            <consortium name="The Broad Institute Genome Sequencing Center for Infectious Disease"/>
            <person name="Cerqueira G."/>
            <person name="Feldgarden M."/>
            <person name="Courvalin P."/>
            <person name="Perichon B."/>
            <person name="Grillot-Courvalin C."/>
            <person name="Clermont D."/>
            <person name="Rocha E."/>
            <person name="Yoon E.-J."/>
            <person name="Nemec A."/>
            <person name="Walker B."/>
            <person name="Young S.K."/>
            <person name="Zeng Q."/>
            <person name="Gargeya S."/>
            <person name="Fitzgerald M."/>
            <person name="Haas B."/>
            <person name="Abouelleil A."/>
            <person name="Alvarado L."/>
            <person name="Arachchi H.M."/>
            <person name="Berlin A.M."/>
            <person name="Chapman S.B."/>
            <person name="Dewar J."/>
            <person name="Goldberg J."/>
            <person name="Griggs A."/>
            <person name="Gujja S."/>
            <person name="Hansen M."/>
            <person name="Howarth C."/>
            <person name="Imamovic A."/>
            <person name="Larimer J."/>
            <person name="McCowan C."/>
            <person name="Murphy C."/>
            <person name="Neiman D."/>
            <person name="Pearson M."/>
            <person name="Priest M."/>
            <person name="Roberts A."/>
            <person name="Saif S."/>
            <person name="Shea T."/>
            <person name="Sisk P."/>
            <person name="Sykes S."/>
            <person name="Wortman J."/>
            <person name="Nusbaum C."/>
            <person name="Birren B."/>
        </authorList>
    </citation>
    <scope>NUCLEOTIDE SEQUENCE [LARGE SCALE GENOMIC DNA]</scope>
    <source>
        <strain evidence="1 2">NIPH 3</strain>
    </source>
</reference>
<sequence length="162" mass="18629">MLVNTKESLIKKHYEELTNMLLVAEKSISEAQKEANYHIGAMQSRYDTFKEEAQYLVDAQKIRCNELKLLIHKTSDLLQNISSIKPDNIKEGVCFTLTDGTEQKHFFIIPSGLGGVMNVKDRKYLCVSENAPVIKPFLGKKLNEYADDYEHPLENFYILEIL</sequence>
<proteinExistence type="predicted"/>
<comment type="caution">
    <text evidence="1">The sequence shown here is derived from an EMBL/GenBank/DDBJ whole genome shotgun (WGS) entry which is preliminary data.</text>
</comment>